<keyword evidence="6" id="KW-0328">Glycosyltransferase</keyword>
<comment type="function">
    <text evidence="5">Transfers and isomerizes the ribose moiety from AdoMet to the 7-aminomethyl group of 7-deazaguanine (preQ1-tRNA) to give epoxyqueuosine (oQ-tRNA).</text>
</comment>
<dbReference type="PANTHER" id="PTHR30307">
    <property type="entry name" value="S-ADENOSYLMETHIONINE:TRNA RIBOSYLTRANSFERASE-ISOMERASE"/>
    <property type="match status" value="1"/>
</dbReference>
<dbReference type="EMBL" id="VBAJ01000078">
    <property type="protein sequence ID" value="TMJ08848.1"/>
    <property type="molecule type" value="Genomic_DNA"/>
</dbReference>
<dbReference type="InterPro" id="IPR042119">
    <property type="entry name" value="QueA_dom2"/>
</dbReference>
<dbReference type="AlphaFoldDB" id="A0A537LLF4"/>
<dbReference type="Proteomes" id="UP000318661">
    <property type="component" value="Unassembled WGS sequence"/>
</dbReference>
<dbReference type="InterPro" id="IPR036100">
    <property type="entry name" value="QueA_sf"/>
</dbReference>
<comment type="subunit">
    <text evidence="5">Monomer.</text>
</comment>
<comment type="catalytic activity">
    <reaction evidence="5">
        <text>7-aminomethyl-7-carbaguanosine(34) in tRNA + S-adenosyl-L-methionine = epoxyqueuosine(34) in tRNA + adenine + L-methionine + 2 H(+)</text>
        <dbReference type="Rhea" id="RHEA:32155"/>
        <dbReference type="Rhea" id="RHEA-COMP:10342"/>
        <dbReference type="Rhea" id="RHEA-COMP:18582"/>
        <dbReference type="ChEBI" id="CHEBI:15378"/>
        <dbReference type="ChEBI" id="CHEBI:16708"/>
        <dbReference type="ChEBI" id="CHEBI:57844"/>
        <dbReference type="ChEBI" id="CHEBI:59789"/>
        <dbReference type="ChEBI" id="CHEBI:82833"/>
        <dbReference type="ChEBI" id="CHEBI:194443"/>
        <dbReference type="EC" id="2.4.99.17"/>
    </reaction>
</comment>
<keyword evidence="6" id="KW-0413">Isomerase</keyword>
<protein>
    <recommendedName>
        <fullName evidence="5">S-adenosylmethionine:tRNA ribosyltransferase-isomerase</fullName>
        <ecNumber evidence="5">2.4.99.17</ecNumber>
    </recommendedName>
    <alternativeName>
        <fullName evidence="5">Queuosine biosynthesis protein QueA</fullName>
    </alternativeName>
</protein>
<comment type="subcellular location">
    <subcellularLocation>
        <location evidence="5">Cytoplasm</location>
    </subcellularLocation>
</comment>
<keyword evidence="2 5" id="KW-0808">Transferase</keyword>
<dbReference type="SUPFAM" id="SSF111337">
    <property type="entry name" value="QueA-like"/>
    <property type="match status" value="1"/>
</dbReference>
<dbReference type="GO" id="GO:0005737">
    <property type="term" value="C:cytoplasm"/>
    <property type="evidence" value="ECO:0007669"/>
    <property type="project" value="UniProtKB-SubCell"/>
</dbReference>
<proteinExistence type="inferred from homology"/>
<organism evidence="6 7">
    <name type="scientific">Candidatus Segetimicrobium genomatis</name>
    <dbReference type="NCBI Taxonomy" id="2569760"/>
    <lineage>
        <taxon>Bacteria</taxon>
        <taxon>Bacillati</taxon>
        <taxon>Candidatus Sysuimicrobiota</taxon>
        <taxon>Candidatus Sysuimicrobiia</taxon>
        <taxon>Candidatus Sysuimicrobiales</taxon>
        <taxon>Candidatus Segetimicrobiaceae</taxon>
        <taxon>Candidatus Segetimicrobium</taxon>
    </lineage>
</organism>
<comment type="caution">
    <text evidence="6">The sequence shown here is derived from an EMBL/GenBank/DDBJ whole genome shotgun (WGS) entry which is preliminary data.</text>
</comment>
<dbReference type="PANTHER" id="PTHR30307:SF0">
    <property type="entry name" value="S-ADENOSYLMETHIONINE:TRNA RIBOSYLTRANSFERASE-ISOMERASE"/>
    <property type="match status" value="1"/>
</dbReference>
<gene>
    <name evidence="5 6" type="primary">queA</name>
    <name evidence="6" type="ORF">E6G99_03730</name>
</gene>
<name>A0A537LLF4_9BACT</name>
<dbReference type="Gene3D" id="3.40.1780.10">
    <property type="entry name" value="QueA-like"/>
    <property type="match status" value="2"/>
</dbReference>
<evidence type="ECO:0000313" key="7">
    <source>
        <dbReference type="Proteomes" id="UP000318661"/>
    </source>
</evidence>
<dbReference type="InterPro" id="IPR042118">
    <property type="entry name" value="QueA_dom1"/>
</dbReference>
<dbReference type="NCBIfam" id="NF001140">
    <property type="entry name" value="PRK00147.1"/>
    <property type="match status" value="1"/>
</dbReference>
<comment type="similarity">
    <text evidence="5">Belongs to the QueA family.</text>
</comment>
<evidence type="ECO:0000256" key="5">
    <source>
        <dbReference type="HAMAP-Rule" id="MF_00113"/>
    </source>
</evidence>
<sequence length="358" mass="39716">MKLSDFDYSLPPNLIAQHPVEPRDAARLLVVDRSTGRLEHRVFRDLPEYLQPADVMVVNNTRVIPARLRARKPTGGAVEVLLLRPAREQESATARPFGSQPLAQGRPRDGQIWEVLLRPGRRVRIGTRLHLSPRLSGEVIAAQDEGIHLVAFAGDRPVLEAAREIGEMPVPPYIHEPLRRPEDYQTVYASAEGAVAAPTAGLHFTPELLDRIRAAGVRIITLTLHIGLGTFRPVGAADVRSHRMDAEWYEVGEDAATALMQRRGRRVVVGTSAVRTLETVTAGDGAVRPGRGWSELFIYPGFRFKATDALITNFHLPKTTLLMLVCAFAGRELILRAYQEAIAQSYRFYSFGDAMLIL</sequence>
<comment type="pathway">
    <text evidence="5">tRNA modification; tRNA-queuosine biosynthesis.</text>
</comment>
<dbReference type="HAMAP" id="MF_00113">
    <property type="entry name" value="QueA"/>
    <property type="match status" value="1"/>
</dbReference>
<dbReference type="GO" id="GO:0008616">
    <property type="term" value="P:tRNA queuosine(34) biosynthetic process"/>
    <property type="evidence" value="ECO:0007669"/>
    <property type="project" value="UniProtKB-UniRule"/>
</dbReference>
<keyword evidence="1 5" id="KW-0963">Cytoplasm</keyword>
<evidence type="ECO:0000313" key="6">
    <source>
        <dbReference type="EMBL" id="TMJ08848.1"/>
    </source>
</evidence>
<dbReference type="InterPro" id="IPR003699">
    <property type="entry name" value="QueA"/>
</dbReference>
<dbReference type="UniPathway" id="UPA00392"/>
<keyword evidence="4 5" id="KW-0671">Queuosine biosynthesis</keyword>
<evidence type="ECO:0000256" key="4">
    <source>
        <dbReference type="ARBA" id="ARBA00022785"/>
    </source>
</evidence>
<evidence type="ECO:0000256" key="2">
    <source>
        <dbReference type="ARBA" id="ARBA00022679"/>
    </source>
</evidence>
<dbReference type="EC" id="2.4.99.17" evidence="5"/>
<reference evidence="6 7" key="1">
    <citation type="journal article" date="2019" name="Nat. Microbiol.">
        <title>Mediterranean grassland soil C-N compound turnover is dependent on rainfall and depth, and is mediated by genomically divergent microorganisms.</title>
        <authorList>
            <person name="Diamond S."/>
            <person name="Andeer P.F."/>
            <person name="Li Z."/>
            <person name="Crits-Christoph A."/>
            <person name="Burstein D."/>
            <person name="Anantharaman K."/>
            <person name="Lane K.R."/>
            <person name="Thomas B.C."/>
            <person name="Pan C."/>
            <person name="Northen T.R."/>
            <person name="Banfield J.F."/>
        </authorList>
    </citation>
    <scope>NUCLEOTIDE SEQUENCE [LARGE SCALE GENOMIC DNA]</scope>
    <source>
        <strain evidence="6">NP_2</strain>
    </source>
</reference>
<evidence type="ECO:0000256" key="1">
    <source>
        <dbReference type="ARBA" id="ARBA00022490"/>
    </source>
</evidence>
<keyword evidence="3 5" id="KW-0949">S-adenosyl-L-methionine</keyword>
<dbReference type="GO" id="GO:0051075">
    <property type="term" value="F:S-adenosylmethionine:tRNA ribosyltransferase-isomerase activity"/>
    <property type="evidence" value="ECO:0007669"/>
    <property type="project" value="UniProtKB-EC"/>
</dbReference>
<dbReference type="Pfam" id="PF02547">
    <property type="entry name" value="Queuosine_synth"/>
    <property type="match status" value="1"/>
</dbReference>
<evidence type="ECO:0000256" key="3">
    <source>
        <dbReference type="ARBA" id="ARBA00022691"/>
    </source>
</evidence>
<accession>A0A537LLF4</accession>
<dbReference type="Gene3D" id="2.40.10.240">
    <property type="entry name" value="QueA-like"/>
    <property type="match status" value="1"/>
</dbReference>